<proteinExistence type="predicted"/>
<dbReference type="EMBL" id="UYSU01032868">
    <property type="protein sequence ID" value="VDL90824.1"/>
    <property type="molecule type" value="Genomic_DNA"/>
</dbReference>
<gene>
    <name evidence="1" type="ORF">SSLN_LOCUS4439</name>
</gene>
<evidence type="ECO:0000313" key="2">
    <source>
        <dbReference type="Proteomes" id="UP000275846"/>
    </source>
</evidence>
<organism evidence="3">
    <name type="scientific">Schistocephalus solidus</name>
    <name type="common">Tapeworm</name>
    <dbReference type="NCBI Taxonomy" id="70667"/>
    <lineage>
        <taxon>Eukaryota</taxon>
        <taxon>Metazoa</taxon>
        <taxon>Spiralia</taxon>
        <taxon>Lophotrochozoa</taxon>
        <taxon>Platyhelminthes</taxon>
        <taxon>Cestoda</taxon>
        <taxon>Eucestoda</taxon>
        <taxon>Diphyllobothriidea</taxon>
        <taxon>Diphyllobothriidae</taxon>
        <taxon>Schistocephalus</taxon>
    </lineage>
</organism>
<name>A0A183SJP1_SCHSO</name>
<dbReference type="AlphaFoldDB" id="A0A183SJP1"/>
<keyword evidence="2" id="KW-1185">Reference proteome</keyword>
<dbReference type="OrthoDB" id="413900at2759"/>
<dbReference type="WBParaSite" id="SSLN_0000458701-mRNA-1">
    <property type="protein sequence ID" value="SSLN_0000458701-mRNA-1"/>
    <property type="gene ID" value="SSLN_0000458701"/>
</dbReference>
<reference evidence="1 2" key="2">
    <citation type="submission" date="2018-11" db="EMBL/GenBank/DDBJ databases">
        <authorList>
            <consortium name="Pathogen Informatics"/>
        </authorList>
    </citation>
    <scope>NUCLEOTIDE SEQUENCE [LARGE SCALE GENOMIC DNA]</scope>
    <source>
        <strain evidence="1 2">NST_G2</strain>
    </source>
</reference>
<sequence>MTEQPNLWNGAGKDVLKILGLKTTAAARGLQKANYAVEKLKKTLLAPLPNRALRGIPRATWASPLTLAAWNVRFILENLRIGRPERRASLVARAQARYKVDIAVLNET</sequence>
<protein>
    <submittedName>
        <fullName evidence="3">Endonuclease</fullName>
    </submittedName>
</protein>
<evidence type="ECO:0000313" key="3">
    <source>
        <dbReference type="WBParaSite" id="SSLN_0000458701-mRNA-1"/>
    </source>
</evidence>
<accession>A0A183SJP1</accession>
<dbReference type="Proteomes" id="UP000275846">
    <property type="component" value="Unassembled WGS sequence"/>
</dbReference>
<reference evidence="3" key="1">
    <citation type="submission" date="2016-06" db="UniProtKB">
        <authorList>
            <consortium name="WormBaseParasite"/>
        </authorList>
    </citation>
    <scope>IDENTIFICATION</scope>
</reference>
<evidence type="ECO:0000313" key="1">
    <source>
        <dbReference type="EMBL" id="VDL90824.1"/>
    </source>
</evidence>